<dbReference type="Gene3D" id="3.40.710.10">
    <property type="entry name" value="DD-peptidase/beta-lactamase superfamily"/>
    <property type="match status" value="1"/>
</dbReference>
<dbReference type="PANTHER" id="PTHR43319">
    <property type="entry name" value="BETA-LACTAMASE-RELATED"/>
    <property type="match status" value="1"/>
</dbReference>
<gene>
    <name evidence="2" type="ORF">IB286_08200</name>
</gene>
<dbReference type="RefSeq" id="WP_190764407.1">
    <property type="nucleotide sequence ID" value="NZ_JACXLD010000004.1"/>
</dbReference>
<reference evidence="2" key="1">
    <citation type="submission" date="2020-09" db="EMBL/GenBank/DDBJ databases">
        <authorList>
            <person name="Yoon J.-W."/>
        </authorList>
    </citation>
    <scope>NUCLEOTIDE SEQUENCE</scope>
    <source>
        <strain evidence="2">KMU-158</strain>
    </source>
</reference>
<dbReference type="InterPro" id="IPR052907">
    <property type="entry name" value="Beta-lactamase/esterase"/>
</dbReference>
<sequence length="435" mass="48018">MTIKQFCDNSVRKFFRAVPTVENLASVRRIDPNEADPSELGLKPKDLEKIWQNAEDVYRTGMHPMMNICLRRHGKIALHRSVGHSHFAGKPNALVAELDTPVCLFSASKVVAAVLMHKLAEDGHLDLLNPVSYYLPEFARAGKGNITVYQLLSHRAGVPGIPPDVPIEVLYDHDTAFDLICQQEALDPDGRVVAYHALTGGFVMSELIQKLTGKSVNEYLDEVIRKPMGMGYFHYGMPQEKHKQAAINYLTGAPNKGPIGNQLHKVLGAEVDTAVEISNSEPFLNATIPAGNLYATAEEASRFFQMLLQQGEWQGKQILKPITVHRLTREAGRPQFDRSLGAPLRYSAGTMLGGRFVGLYGRHTPHAFGHIGFSNIVCWADPERDISVAILNNGKPILGTHIPGLLKMIDSISQGCSRCVDMHDRHHKMVGALEG</sequence>
<dbReference type="PANTHER" id="PTHR43319:SF3">
    <property type="entry name" value="BETA-LACTAMASE-RELATED DOMAIN-CONTAINING PROTEIN"/>
    <property type="match status" value="1"/>
</dbReference>
<name>A0A927GWJ0_9GAMM</name>
<evidence type="ECO:0000259" key="1">
    <source>
        <dbReference type="Pfam" id="PF00144"/>
    </source>
</evidence>
<evidence type="ECO:0000313" key="3">
    <source>
        <dbReference type="Proteomes" id="UP000610558"/>
    </source>
</evidence>
<dbReference type="Proteomes" id="UP000610558">
    <property type="component" value="Unassembled WGS sequence"/>
</dbReference>
<accession>A0A927GWJ0</accession>
<dbReference type="InterPro" id="IPR001466">
    <property type="entry name" value="Beta-lactam-related"/>
</dbReference>
<dbReference type="InterPro" id="IPR012338">
    <property type="entry name" value="Beta-lactam/transpept-like"/>
</dbReference>
<organism evidence="2 3">
    <name type="scientific">Spongiibacter pelagi</name>
    <dbReference type="NCBI Taxonomy" id="2760804"/>
    <lineage>
        <taxon>Bacteria</taxon>
        <taxon>Pseudomonadati</taxon>
        <taxon>Pseudomonadota</taxon>
        <taxon>Gammaproteobacteria</taxon>
        <taxon>Cellvibrionales</taxon>
        <taxon>Spongiibacteraceae</taxon>
        <taxon>Spongiibacter</taxon>
    </lineage>
</organism>
<dbReference type="Pfam" id="PF00144">
    <property type="entry name" value="Beta-lactamase"/>
    <property type="match status" value="1"/>
</dbReference>
<protein>
    <submittedName>
        <fullName evidence="2">Beta-lactamase family protein</fullName>
    </submittedName>
</protein>
<evidence type="ECO:0000313" key="2">
    <source>
        <dbReference type="EMBL" id="MBD2858992.1"/>
    </source>
</evidence>
<feature type="domain" description="Beta-lactamase-related" evidence="1">
    <location>
        <begin position="58"/>
        <end position="396"/>
    </location>
</feature>
<dbReference type="AlphaFoldDB" id="A0A927GWJ0"/>
<proteinExistence type="predicted"/>
<dbReference type="EMBL" id="JACXLD010000004">
    <property type="protein sequence ID" value="MBD2858992.1"/>
    <property type="molecule type" value="Genomic_DNA"/>
</dbReference>
<dbReference type="SUPFAM" id="SSF56601">
    <property type="entry name" value="beta-lactamase/transpeptidase-like"/>
    <property type="match status" value="1"/>
</dbReference>
<keyword evidence="3" id="KW-1185">Reference proteome</keyword>
<comment type="caution">
    <text evidence="2">The sequence shown here is derived from an EMBL/GenBank/DDBJ whole genome shotgun (WGS) entry which is preliminary data.</text>
</comment>